<evidence type="ECO:0000256" key="1">
    <source>
        <dbReference type="ARBA" id="ARBA00004141"/>
    </source>
</evidence>
<dbReference type="PANTHER" id="PTHR45695:SF9">
    <property type="entry name" value="LEUCOKININ RECEPTOR"/>
    <property type="match status" value="1"/>
</dbReference>
<evidence type="ECO:0000256" key="8">
    <source>
        <dbReference type="SAM" id="Phobius"/>
    </source>
</evidence>
<gene>
    <name evidence="10" type="ORF">OS493_027493</name>
</gene>
<keyword evidence="5 8" id="KW-0472">Membrane</keyword>
<evidence type="ECO:0000256" key="3">
    <source>
        <dbReference type="ARBA" id="ARBA00022989"/>
    </source>
</evidence>
<keyword evidence="6" id="KW-0675">Receptor</keyword>
<comment type="caution">
    <text evidence="10">The sequence shown here is derived from an EMBL/GenBank/DDBJ whole genome shotgun (WGS) entry which is preliminary data.</text>
</comment>
<protein>
    <recommendedName>
        <fullName evidence="9">G-protein coupled receptors family 1 profile domain-containing protein</fullName>
    </recommendedName>
</protein>
<keyword evidence="3 8" id="KW-1133">Transmembrane helix</keyword>
<dbReference type="CDD" id="cd00637">
    <property type="entry name" value="7tm_classA_rhodopsin-like"/>
    <property type="match status" value="1"/>
</dbReference>
<feature type="transmembrane region" description="Helical" evidence="8">
    <location>
        <begin position="163"/>
        <end position="185"/>
    </location>
</feature>
<evidence type="ECO:0000256" key="5">
    <source>
        <dbReference type="ARBA" id="ARBA00023136"/>
    </source>
</evidence>
<feature type="transmembrane region" description="Helical" evidence="8">
    <location>
        <begin position="122"/>
        <end position="143"/>
    </location>
</feature>
<dbReference type="PANTHER" id="PTHR45695">
    <property type="entry name" value="LEUCOKININ RECEPTOR-RELATED"/>
    <property type="match status" value="1"/>
</dbReference>
<organism evidence="10 11">
    <name type="scientific">Desmophyllum pertusum</name>
    <dbReference type="NCBI Taxonomy" id="174260"/>
    <lineage>
        <taxon>Eukaryota</taxon>
        <taxon>Metazoa</taxon>
        <taxon>Cnidaria</taxon>
        <taxon>Anthozoa</taxon>
        <taxon>Hexacorallia</taxon>
        <taxon>Scleractinia</taxon>
        <taxon>Caryophylliina</taxon>
        <taxon>Caryophylliidae</taxon>
        <taxon>Desmophyllum</taxon>
    </lineage>
</organism>
<dbReference type="PROSITE" id="PS50262">
    <property type="entry name" value="G_PROTEIN_RECEP_F1_2"/>
    <property type="match status" value="1"/>
</dbReference>
<keyword evidence="11" id="KW-1185">Reference proteome</keyword>
<feature type="transmembrane region" description="Helical" evidence="8">
    <location>
        <begin position="45"/>
        <end position="69"/>
    </location>
</feature>
<comment type="subcellular location">
    <subcellularLocation>
        <location evidence="1">Membrane</location>
        <topology evidence="1">Multi-pass membrane protein</topology>
    </subcellularLocation>
</comment>
<dbReference type="AlphaFoldDB" id="A0A9W9Y9H0"/>
<dbReference type="OrthoDB" id="5972002at2759"/>
<dbReference type="Pfam" id="PF00001">
    <property type="entry name" value="7tm_1"/>
    <property type="match status" value="1"/>
</dbReference>
<dbReference type="InterPro" id="IPR017452">
    <property type="entry name" value="GPCR_Rhodpsn_7TM"/>
</dbReference>
<name>A0A9W9Y9H0_9CNID</name>
<dbReference type="PRINTS" id="PR00237">
    <property type="entry name" value="GPCRRHODOPSN"/>
</dbReference>
<keyword evidence="2 8" id="KW-0812">Transmembrane</keyword>
<evidence type="ECO:0000256" key="7">
    <source>
        <dbReference type="ARBA" id="ARBA00023224"/>
    </source>
</evidence>
<feature type="domain" description="G-protein coupled receptors family 1 profile" evidence="9">
    <location>
        <begin position="24"/>
        <end position="282"/>
    </location>
</feature>
<evidence type="ECO:0000259" key="9">
    <source>
        <dbReference type="PROSITE" id="PS50262"/>
    </source>
</evidence>
<feature type="transmembrane region" description="Helical" evidence="8">
    <location>
        <begin position="81"/>
        <end position="102"/>
    </location>
</feature>
<evidence type="ECO:0000256" key="4">
    <source>
        <dbReference type="ARBA" id="ARBA00023040"/>
    </source>
</evidence>
<evidence type="ECO:0000256" key="6">
    <source>
        <dbReference type="ARBA" id="ARBA00023170"/>
    </source>
</evidence>
<dbReference type="Proteomes" id="UP001163046">
    <property type="component" value="Unassembled WGS sequence"/>
</dbReference>
<sequence>MEIQPKTYVRLAVNVAIFVVGFIGNLLTIIVICRKGQNKSAYQMLVLNLAISDFLFIISILPMATYELFGVIDKSEIYCRVIWPMFTIFYFLSIFTITSMALQRCRSILLPYRPKLSKRKTFAWITAIWFASFIIVSPLAVVTTSVYPGKCEEEWPSLNHRKAYTMALFLLQYLLPLLIITIMYAKITSYLLNSSQVTRSGGFVTEEQLAAEARRIKKRNQAIRTLAAVVILFAIFLFPGQVAWLMIDFGNGGSSQEKAIDILFAFSDVLDNFHACINPVIYCLLNTRYRKEYFRCLVNLFRGNREN</sequence>
<feature type="transmembrane region" description="Helical" evidence="8">
    <location>
        <begin position="259"/>
        <end position="285"/>
    </location>
</feature>
<evidence type="ECO:0000313" key="11">
    <source>
        <dbReference type="Proteomes" id="UP001163046"/>
    </source>
</evidence>
<dbReference type="InterPro" id="IPR000276">
    <property type="entry name" value="GPCR_Rhodpsn"/>
</dbReference>
<dbReference type="Gene3D" id="1.20.1070.10">
    <property type="entry name" value="Rhodopsin 7-helix transmembrane proteins"/>
    <property type="match status" value="1"/>
</dbReference>
<evidence type="ECO:0000313" key="10">
    <source>
        <dbReference type="EMBL" id="KAJ7326547.1"/>
    </source>
</evidence>
<keyword evidence="7" id="KW-0807">Transducer</keyword>
<evidence type="ECO:0000256" key="2">
    <source>
        <dbReference type="ARBA" id="ARBA00022692"/>
    </source>
</evidence>
<accession>A0A9W9Y9H0</accession>
<dbReference type="GO" id="GO:0005886">
    <property type="term" value="C:plasma membrane"/>
    <property type="evidence" value="ECO:0007669"/>
    <property type="project" value="TreeGrafter"/>
</dbReference>
<keyword evidence="4" id="KW-0297">G-protein coupled receptor</keyword>
<feature type="transmembrane region" description="Helical" evidence="8">
    <location>
        <begin position="12"/>
        <end position="33"/>
    </location>
</feature>
<feature type="transmembrane region" description="Helical" evidence="8">
    <location>
        <begin position="225"/>
        <end position="247"/>
    </location>
</feature>
<proteinExistence type="predicted"/>
<dbReference type="SUPFAM" id="SSF81321">
    <property type="entry name" value="Family A G protein-coupled receptor-like"/>
    <property type="match status" value="1"/>
</dbReference>
<dbReference type="GO" id="GO:0004930">
    <property type="term" value="F:G protein-coupled receptor activity"/>
    <property type="evidence" value="ECO:0007669"/>
    <property type="project" value="UniProtKB-KW"/>
</dbReference>
<dbReference type="EMBL" id="MU827802">
    <property type="protein sequence ID" value="KAJ7326547.1"/>
    <property type="molecule type" value="Genomic_DNA"/>
</dbReference>
<reference evidence="10" key="1">
    <citation type="submission" date="2023-01" db="EMBL/GenBank/DDBJ databases">
        <title>Genome assembly of the deep-sea coral Lophelia pertusa.</title>
        <authorList>
            <person name="Herrera S."/>
            <person name="Cordes E."/>
        </authorList>
    </citation>
    <scope>NUCLEOTIDE SEQUENCE</scope>
    <source>
        <strain evidence="10">USNM1676648</strain>
        <tissue evidence="10">Polyp</tissue>
    </source>
</reference>